<feature type="compositionally biased region" description="Pro residues" evidence="1">
    <location>
        <begin position="390"/>
        <end position="400"/>
    </location>
</feature>
<accession>A0A177BUZ7</accession>
<dbReference type="EMBL" id="KV441564">
    <property type="protein sequence ID" value="OAF98800.1"/>
    <property type="molecule type" value="Genomic_DNA"/>
</dbReference>
<dbReference type="RefSeq" id="XP_018029166.1">
    <property type="nucleotide sequence ID" value="XM_018183798.1"/>
</dbReference>
<dbReference type="InParanoid" id="A0A177BUZ7"/>
<keyword evidence="3" id="KW-1185">Reference proteome</keyword>
<sequence>MDAPSHHRTPAMGAISATPHQPSMRRPSRNMQQYQGHVTAQQALLAARHAQERQRHLETIQNATYQPSVTPRPFISRNGRPATPRALALTPTVAPHSSPAQPNRVPLLRYTSALNAQIAHQWNPCWRPSSGAAGVPLTDQEQIPHVIRLFTAFLDTSLVLDSMDAAQHFVAGGAWMRNSADVELVSWNLVQACMSLHVVGAVTLRARRMPSALPPADSSNSVIPFGLRLFFLEVLVRHFKQYAHQLMCGTADVEQQLMWMHSCLFKKEQFTKVMQRVFTPEQREKLVAEFQRRKAEASAASEAAGRSVQTTRFVREEAGRSPMLRQGRGAEAGEPPQQQPSQLLMPRAATTVKTTQFVQEQPAHPPTTQGPRPLTPPQPDHSPATIRAPTPSPPQQPPSDPQQSAPAQPTESARQPPLMEFDFDDWVMFPATG</sequence>
<evidence type="ECO:0000313" key="2">
    <source>
        <dbReference type="EMBL" id="OAF98800.1"/>
    </source>
</evidence>
<feature type="region of interest" description="Disordered" evidence="1">
    <location>
        <begin position="1"/>
        <end position="28"/>
    </location>
</feature>
<dbReference type="Proteomes" id="UP000077069">
    <property type="component" value="Unassembled WGS sequence"/>
</dbReference>
<feature type="region of interest" description="Disordered" evidence="1">
    <location>
        <begin position="296"/>
        <end position="342"/>
    </location>
</feature>
<reference evidence="2 3" key="1">
    <citation type="submission" date="2016-05" db="EMBL/GenBank/DDBJ databases">
        <title>Comparative analysis of secretome profiles of manganese(II)-oxidizing ascomycete fungi.</title>
        <authorList>
            <consortium name="DOE Joint Genome Institute"/>
            <person name="Zeiner C.A."/>
            <person name="Purvine S.O."/>
            <person name="Zink E.M."/>
            <person name="Wu S."/>
            <person name="Pasa-Tolic L."/>
            <person name="Chaput D.L."/>
            <person name="Haridas S."/>
            <person name="Grigoriev I.V."/>
            <person name="Santelli C.M."/>
            <person name="Hansel C.M."/>
        </authorList>
    </citation>
    <scope>NUCLEOTIDE SEQUENCE [LARGE SCALE GENOMIC DNA]</scope>
    <source>
        <strain evidence="2 3">AP3s5-JAC2a</strain>
    </source>
</reference>
<dbReference type="GeneID" id="28767284"/>
<dbReference type="OrthoDB" id="3792934at2759"/>
<feature type="region of interest" description="Disordered" evidence="1">
    <location>
        <begin position="354"/>
        <end position="433"/>
    </location>
</feature>
<protein>
    <submittedName>
        <fullName evidence="2">Uncharacterized protein</fullName>
    </submittedName>
</protein>
<proteinExistence type="predicted"/>
<evidence type="ECO:0000313" key="3">
    <source>
        <dbReference type="Proteomes" id="UP000077069"/>
    </source>
</evidence>
<evidence type="ECO:0000256" key="1">
    <source>
        <dbReference type="SAM" id="MobiDB-lite"/>
    </source>
</evidence>
<dbReference type="AlphaFoldDB" id="A0A177BUZ7"/>
<organism evidence="2 3">
    <name type="scientific">Paraphaeosphaeria sporulosa</name>
    <dbReference type="NCBI Taxonomy" id="1460663"/>
    <lineage>
        <taxon>Eukaryota</taxon>
        <taxon>Fungi</taxon>
        <taxon>Dikarya</taxon>
        <taxon>Ascomycota</taxon>
        <taxon>Pezizomycotina</taxon>
        <taxon>Dothideomycetes</taxon>
        <taxon>Pleosporomycetidae</taxon>
        <taxon>Pleosporales</taxon>
        <taxon>Massarineae</taxon>
        <taxon>Didymosphaeriaceae</taxon>
        <taxon>Paraphaeosphaeria</taxon>
    </lineage>
</organism>
<name>A0A177BUZ7_9PLEO</name>
<gene>
    <name evidence="2" type="ORF">CC84DRAFT_1233972</name>
</gene>